<organism evidence="2 3">
    <name type="scientific">Candidatus Syntrophocurvum alkaliphilum</name>
    <dbReference type="NCBI Taxonomy" id="2293317"/>
    <lineage>
        <taxon>Bacteria</taxon>
        <taxon>Bacillati</taxon>
        <taxon>Bacillota</taxon>
        <taxon>Clostridia</taxon>
        <taxon>Eubacteriales</taxon>
        <taxon>Syntrophomonadaceae</taxon>
        <taxon>Candidatus Syntrophocurvum</taxon>
    </lineage>
</organism>
<accession>A0A6I6DGR9</accession>
<evidence type="ECO:0000313" key="2">
    <source>
        <dbReference type="EMBL" id="QGT99580.1"/>
    </source>
</evidence>
<dbReference type="AlphaFoldDB" id="A0A6I6DGR9"/>
<keyword evidence="3" id="KW-1185">Reference proteome</keyword>
<dbReference type="GO" id="GO:0008289">
    <property type="term" value="F:lipid binding"/>
    <property type="evidence" value="ECO:0007669"/>
    <property type="project" value="UniProtKB-KW"/>
</dbReference>
<dbReference type="PANTHER" id="PTHR33434">
    <property type="entry name" value="DEGV DOMAIN-CONTAINING PROTEIN DR_1986-RELATED"/>
    <property type="match status" value="1"/>
</dbReference>
<proteinExistence type="predicted"/>
<dbReference type="PANTHER" id="PTHR33434:SF2">
    <property type="entry name" value="FATTY ACID-BINDING PROTEIN TM_1468"/>
    <property type="match status" value="1"/>
</dbReference>
<dbReference type="InterPro" id="IPR043168">
    <property type="entry name" value="DegV_C"/>
</dbReference>
<dbReference type="OrthoDB" id="9780216at2"/>
<name>A0A6I6DGR9_9FIRM</name>
<keyword evidence="1" id="KW-0446">Lipid-binding</keyword>
<dbReference type="InterPro" id="IPR050270">
    <property type="entry name" value="DegV_domain_contain"/>
</dbReference>
<reference evidence="3" key="1">
    <citation type="journal article" date="2019" name="Microbiology">
        <title>Complete Genome Sequence of an Uncultured Bacterium of the Candidate Phylum Bipolaricaulota.</title>
        <authorList>
            <person name="Kadnikov V.V."/>
            <person name="Mardanov A.V."/>
            <person name="Beletsky A.V."/>
            <person name="Frank Y.A."/>
            <person name="Karnachuk O.V."/>
            <person name="Ravin N.V."/>
        </authorList>
    </citation>
    <scope>NUCLEOTIDE SEQUENCE [LARGE SCALE GENOMIC DNA]</scope>
</reference>
<protein>
    <submittedName>
        <fullName evidence="2">DegV family protein</fullName>
    </submittedName>
</protein>
<evidence type="ECO:0000313" key="3">
    <source>
        <dbReference type="Proteomes" id="UP000426444"/>
    </source>
</evidence>
<dbReference type="InterPro" id="IPR003797">
    <property type="entry name" value="DegV"/>
</dbReference>
<gene>
    <name evidence="2" type="ORF">SYNTR_0987</name>
</gene>
<dbReference type="Proteomes" id="UP000426444">
    <property type="component" value="Chromosome"/>
</dbReference>
<dbReference type="SUPFAM" id="SSF82549">
    <property type="entry name" value="DAK1/DegV-like"/>
    <property type="match status" value="1"/>
</dbReference>
<dbReference type="KEGG" id="salq:SYNTR_0987"/>
<dbReference type="Pfam" id="PF02645">
    <property type="entry name" value="DegV"/>
    <property type="match status" value="1"/>
</dbReference>
<sequence>MAIKVVTDSTSYIENSLIKELDITIVPLSVNFPDESFKENEVDHEYFYRKIKTTGIIPTSSQPSQGSIISIFENIVSNGNEIVAIFLSSDMSGTYETAISARDIVLEDYPHAKIEVLDGRTNSMALGLPVIEAARAALSGQKFDEIVDLAKYMIKRVHFYFAPETLEFLKKGGRIGGASALLGSILNIKPVLFVENGKTAVLKKARGSKAAIEAMLERLDNDYKTNGLKHILVHHINCHEKAKEIADKICDKYDFTVPVVPIGPVIGLHVGPGAIGIVYCTEK</sequence>
<dbReference type="PROSITE" id="PS51482">
    <property type="entry name" value="DEGV"/>
    <property type="match status" value="1"/>
</dbReference>
<dbReference type="EMBL" id="CP046457">
    <property type="protein sequence ID" value="QGT99580.1"/>
    <property type="molecule type" value="Genomic_DNA"/>
</dbReference>
<dbReference type="Gene3D" id="3.40.50.10170">
    <property type="match status" value="1"/>
</dbReference>
<dbReference type="NCBIfam" id="TIGR00762">
    <property type="entry name" value="DegV"/>
    <property type="match status" value="1"/>
</dbReference>
<dbReference type="Gene3D" id="3.30.1180.10">
    <property type="match status" value="1"/>
</dbReference>
<evidence type="ECO:0000256" key="1">
    <source>
        <dbReference type="ARBA" id="ARBA00023121"/>
    </source>
</evidence>
<dbReference type="RefSeq" id="WP_156203461.1">
    <property type="nucleotide sequence ID" value="NZ_CP046457.1"/>
</dbReference>